<dbReference type="AlphaFoldDB" id="A0A1J9QXN7"/>
<name>A0A1J9QXN7_9PEZI</name>
<keyword evidence="3" id="KW-1185">Reference proteome</keyword>
<reference evidence="2 3" key="1">
    <citation type="submission" date="2016-10" db="EMBL/GenBank/DDBJ databases">
        <title>Proteomics and genomics reveal pathogen-plant mechanisms compatible with a hemibiotrophic lifestyle of Diplodia corticola.</title>
        <authorList>
            <person name="Fernandes I."/>
            <person name="De Jonge R."/>
            <person name="Van De Peer Y."/>
            <person name="Devreese B."/>
            <person name="Alves A."/>
            <person name="Esteves A.C."/>
        </authorList>
    </citation>
    <scope>NUCLEOTIDE SEQUENCE [LARGE SCALE GENOMIC DNA]</scope>
    <source>
        <strain evidence="2 3">CBS 112549</strain>
    </source>
</reference>
<dbReference type="Pfam" id="PF08007">
    <property type="entry name" value="JmjC_2"/>
    <property type="match status" value="1"/>
</dbReference>
<gene>
    <name evidence="2" type="ORF">BKCO1_2700082</name>
</gene>
<accession>A0A1J9QXN7</accession>
<dbReference type="Proteomes" id="UP000183809">
    <property type="component" value="Unassembled WGS sequence"/>
</dbReference>
<dbReference type="GO" id="GO:0008168">
    <property type="term" value="F:methyltransferase activity"/>
    <property type="evidence" value="ECO:0007669"/>
    <property type="project" value="UniProtKB-KW"/>
</dbReference>
<dbReference type="SUPFAM" id="SSF51197">
    <property type="entry name" value="Clavaminate synthase-like"/>
    <property type="match status" value="1"/>
</dbReference>
<organism evidence="2 3">
    <name type="scientific">Diplodia corticola</name>
    <dbReference type="NCBI Taxonomy" id="236234"/>
    <lineage>
        <taxon>Eukaryota</taxon>
        <taxon>Fungi</taxon>
        <taxon>Dikarya</taxon>
        <taxon>Ascomycota</taxon>
        <taxon>Pezizomycotina</taxon>
        <taxon>Dothideomycetes</taxon>
        <taxon>Dothideomycetes incertae sedis</taxon>
        <taxon>Botryosphaeriales</taxon>
        <taxon>Botryosphaeriaceae</taxon>
        <taxon>Diplodia</taxon>
    </lineage>
</organism>
<dbReference type="EMBL" id="MNUE01000027">
    <property type="protein sequence ID" value="OJD33798.1"/>
    <property type="molecule type" value="Genomic_DNA"/>
</dbReference>
<evidence type="ECO:0000259" key="1">
    <source>
        <dbReference type="PROSITE" id="PS51184"/>
    </source>
</evidence>
<dbReference type="RefSeq" id="XP_020130058.1">
    <property type="nucleotide sequence ID" value="XM_020273616.1"/>
</dbReference>
<sequence length="607" mass="68332">MAETEKLERVMHHLLQHRSPSKTQLDNFGKHMQWIKDVGSSHHLKPTAAKSRRKLRSLLGDVYHGVGIEPFMLCALSMPPFALYTLDRHVFLSRVREWWNQRSPHPLCLTQIADALCKTDSLEALLGPKPPHLALADAIASADNSTLPLHVPAPALPDLEPDRDPARQRHEYELTSLAQEMHRCLQTLSDDGLKETRWEEMLQFGMHQITNRTWAKEYHIPPDMADYHLPSADSADVLLATMDGLRQMVAGSRLLIKPVLVRGNPDELSYYESFQSEFIERLGDYSCGGGFLDVQDPTLPVWQPSARQMRFEDVADMLRAGSSGKLDNARPPLNLLNLRDFLELPLPQFLRASRFWLLRTLDHLVESATAPECSHMGKRAVARSSDLASCSRFLLYAARGAASGPHVDLLTGTWVQVLSGLKLWPIVTGLSDEERREFEKNGSDWVPPSEKTRVVLLEPGDLLVMPPGCPTPHAPITVRDCLMHGGMFWDEKSVVDTMESISWIVQNPNVTNEPIPRQLPEILLGLERMMRAKPERFVGEGAETSEELLQRFEAAVRSMRGNHLGCDCTGKCARNTCPCRNSGFPCFKYWCHRCNACSNSIAWETSS</sequence>
<feature type="domain" description="JmjC" evidence="1">
    <location>
        <begin position="333"/>
        <end position="505"/>
    </location>
</feature>
<dbReference type="Gene3D" id="2.60.120.650">
    <property type="entry name" value="Cupin"/>
    <property type="match status" value="1"/>
</dbReference>
<dbReference type="STRING" id="236234.A0A1J9QXN7"/>
<evidence type="ECO:0000313" key="2">
    <source>
        <dbReference type="EMBL" id="OJD33798.1"/>
    </source>
</evidence>
<keyword evidence="2" id="KW-0489">Methyltransferase</keyword>
<dbReference type="PROSITE" id="PS51184">
    <property type="entry name" value="JMJC"/>
    <property type="match status" value="1"/>
</dbReference>
<keyword evidence="2" id="KW-0808">Transferase</keyword>
<evidence type="ECO:0000313" key="3">
    <source>
        <dbReference type="Proteomes" id="UP000183809"/>
    </source>
</evidence>
<dbReference type="GeneID" id="31013877"/>
<dbReference type="OrthoDB" id="4161428at2759"/>
<dbReference type="InterPro" id="IPR003347">
    <property type="entry name" value="JmjC_dom"/>
</dbReference>
<dbReference type="GO" id="GO:0032259">
    <property type="term" value="P:methylation"/>
    <property type="evidence" value="ECO:0007669"/>
    <property type="project" value="UniProtKB-KW"/>
</dbReference>
<proteinExistence type="predicted"/>
<comment type="caution">
    <text evidence="2">The sequence shown here is derived from an EMBL/GenBank/DDBJ whole genome shotgun (WGS) entry which is preliminary data.</text>
</comment>
<protein>
    <submittedName>
        <fullName evidence="2">Histone-lysine n-methyltransferase ezh1</fullName>
    </submittedName>
</protein>